<dbReference type="Proteomes" id="UP000005045">
    <property type="component" value="Unassembled WGS sequence"/>
</dbReference>
<reference evidence="1 2" key="1">
    <citation type="submission" date="2008-03" db="EMBL/GenBank/DDBJ databases">
        <title>Sequencing of the draft genome and assembly of Burkholderia graminis C4D1M.</title>
        <authorList>
            <consortium name="US DOE Joint Genome Institute (JGI-PGF)"/>
            <person name="Copeland A."/>
            <person name="Lucas S."/>
            <person name="Lapidus A."/>
            <person name="Glavina del Rio T."/>
            <person name="Dalin E."/>
            <person name="Tice H."/>
            <person name="Bruce D."/>
            <person name="Goodwin L."/>
            <person name="Pitluck S."/>
            <person name="Larimer F."/>
            <person name="Land M.L."/>
            <person name="Hauser L."/>
            <person name="Tiedje J."/>
            <person name="Richardson P."/>
        </authorList>
    </citation>
    <scope>NUCLEOTIDE SEQUENCE [LARGE SCALE GENOMIC DNA]</scope>
    <source>
        <strain evidence="2">ATCC 700544 / DSM 17151 / LMG 18924 / NCIMB 13744 / C4D1M</strain>
    </source>
</reference>
<dbReference type="EMBL" id="ABLD01000011">
    <property type="protein sequence ID" value="EDT09365.1"/>
    <property type="molecule type" value="Genomic_DNA"/>
</dbReference>
<dbReference type="AlphaFoldDB" id="B1G331"/>
<keyword evidence="2" id="KW-1185">Reference proteome</keyword>
<sequence length="30" mass="3668">MPYPYFDNTDYSEFIESGVVKRARLLERDR</sequence>
<accession>B1G331</accession>
<evidence type="ECO:0000313" key="1">
    <source>
        <dbReference type="EMBL" id="EDT09365.1"/>
    </source>
</evidence>
<organism evidence="1 2">
    <name type="scientific">Paraburkholderia graminis (strain ATCC 700544 / DSM 17151 / LMG 18924 / NCIMB 13744 / C4D1M)</name>
    <dbReference type="NCBI Taxonomy" id="396598"/>
    <lineage>
        <taxon>Bacteria</taxon>
        <taxon>Pseudomonadati</taxon>
        <taxon>Pseudomonadota</taxon>
        <taxon>Betaproteobacteria</taxon>
        <taxon>Burkholderiales</taxon>
        <taxon>Burkholderiaceae</taxon>
        <taxon>Paraburkholderia</taxon>
    </lineage>
</organism>
<name>B1G331_PARG4</name>
<evidence type="ECO:0000313" key="2">
    <source>
        <dbReference type="Proteomes" id="UP000005045"/>
    </source>
</evidence>
<protein>
    <submittedName>
        <fullName evidence="1">Uncharacterized protein</fullName>
    </submittedName>
</protein>
<comment type="caution">
    <text evidence="1">The sequence shown here is derived from an EMBL/GenBank/DDBJ whole genome shotgun (WGS) entry which is preliminary data.</text>
</comment>
<gene>
    <name evidence="1" type="ORF">BgramDRAFT_3743</name>
</gene>
<proteinExistence type="predicted"/>